<dbReference type="FunFam" id="1.10.10.10:FF:000322">
    <property type="entry name" value="Probable disease resistance protein At1g63360"/>
    <property type="match status" value="1"/>
</dbReference>
<gene>
    <name evidence="11" type="ORF">ACH5RR_006918</name>
</gene>
<dbReference type="InterPro" id="IPR027417">
    <property type="entry name" value="P-loop_NTPase"/>
</dbReference>
<dbReference type="InterPro" id="IPR002182">
    <property type="entry name" value="NB-ARC"/>
</dbReference>
<dbReference type="InterPro" id="IPR032675">
    <property type="entry name" value="LRR_dom_sf"/>
</dbReference>
<protein>
    <submittedName>
        <fullName evidence="11">Uncharacterized protein</fullName>
    </submittedName>
</protein>
<evidence type="ECO:0000256" key="5">
    <source>
        <dbReference type="ARBA" id="ARBA00022821"/>
    </source>
</evidence>
<dbReference type="GO" id="GO:0006952">
    <property type="term" value="P:defense response"/>
    <property type="evidence" value="ECO:0007669"/>
    <property type="project" value="UniProtKB-KW"/>
</dbReference>
<dbReference type="Gene3D" id="3.40.50.300">
    <property type="entry name" value="P-loop containing nucleotide triphosphate hydrolases"/>
    <property type="match status" value="1"/>
</dbReference>
<dbReference type="EMBL" id="JBJUIK010000003">
    <property type="protein sequence ID" value="KAL3533397.1"/>
    <property type="molecule type" value="Genomic_DNA"/>
</dbReference>
<dbReference type="InterPro" id="IPR056789">
    <property type="entry name" value="LRR_R13L1-DRL21"/>
</dbReference>
<evidence type="ECO:0000256" key="4">
    <source>
        <dbReference type="ARBA" id="ARBA00022741"/>
    </source>
</evidence>
<dbReference type="InterPro" id="IPR042197">
    <property type="entry name" value="Apaf_helical"/>
</dbReference>
<dbReference type="Pfam" id="PF00931">
    <property type="entry name" value="NB-ARC"/>
    <property type="match status" value="1"/>
</dbReference>
<organism evidence="11 12">
    <name type="scientific">Cinchona calisaya</name>
    <dbReference type="NCBI Taxonomy" id="153742"/>
    <lineage>
        <taxon>Eukaryota</taxon>
        <taxon>Viridiplantae</taxon>
        <taxon>Streptophyta</taxon>
        <taxon>Embryophyta</taxon>
        <taxon>Tracheophyta</taxon>
        <taxon>Spermatophyta</taxon>
        <taxon>Magnoliopsida</taxon>
        <taxon>eudicotyledons</taxon>
        <taxon>Gunneridae</taxon>
        <taxon>Pentapetalae</taxon>
        <taxon>asterids</taxon>
        <taxon>lamiids</taxon>
        <taxon>Gentianales</taxon>
        <taxon>Rubiaceae</taxon>
        <taxon>Cinchonoideae</taxon>
        <taxon>Cinchoneae</taxon>
        <taxon>Cinchona</taxon>
    </lineage>
</organism>
<dbReference type="Gene3D" id="3.80.10.10">
    <property type="entry name" value="Ribonuclease Inhibitor"/>
    <property type="match status" value="2"/>
</dbReference>
<dbReference type="AlphaFoldDB" id="A0ABD3AQR6"/>
<dbReference type="Gene3D" id="1.20.5.4130">
    <property type="match status" value="1"/>
</dbReference>
<keyword evidence="2" id="KW-0433">Leucine-rich repeat</keyword>
<dbReference type="Pfam" id="PF25019">
    <property type="entry name" value="LRR_R13L1-DRL21"/>
    <property type="match status" value="1"/>
</dbReference>
<keyword evidence="12" id="KW-1185">Reference proteome</keyword>
<sequence>MDAWGSAFQSGYASALLQVVFDRFATFAWKEISLIWGVDDELRKLQRTFLKIQAVVDRVEASNMRFFNSSGNRAWQMWVEDLKKLSYDADDLLDKITLDLTSFSANRSLDAHHNNQVQVRDMLLSSFQVNLPKKISEIQNKLEGLAREMDSVLMNDLVKLGSHDIATTRLPHGSTFSETSSFLDDELVIGREHDKGVIKKLLLDDNGLGRKNVSVIPIVGMCGIGKTTLTQVLYNDIDVRKNFELRMWISVCVDFDVVKITKAIIESATQKPSKLSKLDPLQVKLQHILGGKRFFLVLDDLWDEKRGDWEILSSPFRFGSKGSKVIVTTRSTIASSIVGSVPSHRVEFLSDENCWELIQKVVFANQSAEMNEGLGFIGRNIAKKCKGLPLVAKILGGVMQFEINEKAWDCILKSELWELPLGDNVFPALSLSYHFLPSDLQKCFAYCSIFPRDHEFEMDDLVRRWMAEGFIRPVGEKRLEDIGRDYFKGLLFRSFFQISQNNGDGKFVFKMHHLIHTIAQLVSTDICFRVENGMLHCYPLFRHVRHMSLHLRQHDELNAFHGNKRLRTLQVSCENNSPMCQIPADLFLKLQFLRVLDLSHIGLSEVAESIDNLNHLRYLNLSENRIQKLPESLSNILALQTLGLRNCHDLLELPRNFKNLRNLRHLDLNIKGQHRLMPSGVGMLTGLQNLEAFIVGKNEGYGIEELKNMNFLQGSICIQNLENVPGLKEAEEAMLDKKLLLLRLELEWSEGAGSGEEILGGLKPPENLRELVIINYSGSSFPGWLSDSRCKLSSIYLQGIKNCYVLPSLRQLPCLTVLHIEDMFEPSSADQFFHGFDDNIGFPLLESLTFSSMPNWMGWNGLNTNDMPCLRDLTIEDCPVLISLPALCSLHSLRNLDISRCPELQSLPELPVSLMTLVILECPILENRCKVEEGEDWRKIRTITHVEINYKKLSGDL</sequence>
<evidence type="ECO:0000259" key="8">
    <source>
        <dbReference type="Pfam" id="PF18052"/>
    </source>
</evidence>
<dbReference type="InterPro" id="IPR036388">
    <property type="entry name" value="WH-like_DNA-bd_sf"/>
</dbReference>
<keyword evidence="4" id="KW-0547">Nucleotide-binding</keyword>
<dbReference type="Gene3D" id="1.10.8.430">
    <property type="entry name" value="Helical domain of apoptotic protease-activating factors"/>
    <property type="match status" value="1"/>
</dbReference>
<dbReference type="PRINTS" id="PR00364">
    <property type="entry name" value="DISEASERSIST"/>
</dbReference>
<accession>A0ABD3AQR6</accession>
<name>A0ABD3AQR6_9GENT</name>
<feature type="domain" description="NB-ARC" evidence="7">
    <location>
        <begin position="200"/>
        <end position="366"/>
    </location>
</feature>
<dbReference type="PANTHER" id="PTHR36766:SF70">
    <property type="entry name" value="DISEASE RESISTANCE PROTEIN RGA4"/>
    <property type="match status" value="1"/>
</dbReference>
<dbReference type="InterPro" id="IPR041118">
    <property type="entry name" value="Rx_N"/>
</dbReference>
<evidence type="ECO:0000313" key="12">
    <source>
        <dbReference type="Proteomes" id="UP001630127"/>
    </source>
</evidence>
<dbReference type="InterPro" id="IPR001611">
    <property type="entry name" value="Leu-rich_rpt"/>
</dbReference>
<dbReference type="PANTHER" id="PTHR36766">
    <property type="entry name" value="PLANT BROAD-SPECTRUM MILDEW RESISTANCE PROTEIN RPW8"/>
    <property type="match status" value="1"/>
</dbReference>
<dbReference type="Proteomes" id="UP001630127">
    <property type="component" value="Unassembled WGS sequence"/>
</dbReference>
<dbReference type="Pfam" id="PF18052">
    <property type="entry name" value="Rx_N"/>
    <property type="match status" value="1"/>
</dbReference>
<keyword evidence="5" id="KW-0611">Plant defense</keyword>
<reference evidence="11 12" key="1">
    <citation type="submission" date="2024-11" db="EMBL/GenBank/DDBJ databases">
        <title>A near-complete genome assembly of Cinchona calisaya.</title>
        <authorList>
            <person name="Lian D.C."/>
            <person name="Zhao X.W."/>
            <person name="Wei L."/>
        </authorList>
    </citation>
    <scope>NUCLEOTIDE SEQUENCE [LARGE SCALE GENOMIC DNA]</scope>
    <source>
        <tissue evidence="11">Nenye</tissue>
    </source>
</reference>
<evidence type="ECO:0000313" key="11">
    <source>
        <dbReference type="EMBL" id="KAL3533397.1"/>
    </source>
</evidence>
<dbReference type="SUPFAM" id="SSF52540">
    <property type="entry name" value="P-loop containing nucleoside triphosphate hydrolases"/>
    <property type="match status" value="1"/>
</dbReference>
<proteinExistence type="inferred from homology"/>
<evidence type="ECO:0000256" key="6">
    <source>
        <dbReference type="ARBA" id="ARBA00022840"/>
    </source>
</evidence>
<dbReference type="InterPro" id="IPR058922">
    <property type="entry name" value="WHD_DRP"/>
</dbReference>
<evidence type="ECO:0000259" key="9">
    <source>
        <dbReference type="Pfam" id="PF23559"/>
    </source>
</evidence>
<feature type="domain" description="Disease resistance protein winged helix" evidence="9">
    <location>
        <begin position="449"/>
        <end position="519"/>
    </location>
</feature>
<dbReference type="GO" id="GO:0051707">
    <property type="term" value="P:response to other organism"/>
    <property type="evidence" value="ECO:0007669"/>
    <property type="project" value="UniProtKB-ARBA"/>
</dbReference>
<evidence type="ECO:0000259" key="7">
    <source>
        <dbReference type="Pfam" id="PF00931"/>
    </source>
</evidence>
<dbReference type="GO" id="GO:0005524">
    <property type="term" value="F:ATP binding"/>
    <property type="evidence" value="ECO:0007669"/>
    <property type="project" value="UniProtKB-KW"/>
</dbReference>
<evidence type="ECO:0000256" key="3">
    <source>
        <dbReference type="ARBA" id="ARBA00022737"/>
    </source>
</evidence>
<feature type="domain" description="R13L1/DRL21-like LRR repeat region" evidence="10">
    <location>
        <begin position="703"/>
        <end position="823"/>
    </location>
</feature>
<keyword evidence="6" id="KW-0067">ATP-binding</keyword>
<dbReference type="SUPFAM" id="SSF52058">
    <property type="entry name" value="L domain-like"/>
    <property type="match status" value="1"/>
</dbReference>
<evidence type="ECO:0000256" key="1">
    <source>
        <dbReference type="ARBA" id="ARBA00008894"/>
    </source>
</evidence>
<evidence type="ECO:0000259" key="10">
    <source>
        <dbReference type="Pfam" id="PF25019"/>
    </source>
</evidence>
<evidence type="ECO:0000256" key="2">
    <source>
        <dbReference type="ARBA" id="ARBA00022614"/>
    </source>
</evidence>
<keyword evidence="3" id="KW-0677">Repeat</keyword>
<dbReference type="Gene3D" id="1.10.10.10">
    <property type="entry name" value="Winged helix-like DNA-binding domain superfamily/Winged helix DNA-binding domain"/>
    <property type="match status" value="1"/>
</dbReference>
<comment type="caution">
    <text evidence="11">The sequence shown here is derived from an EMBL/GenBank/DDBJ whole genome shotgun (WGS) entry which is preliminary data.</text>
</comment>
<dbReference type="Pfam" id="PF23559">
    <property type="entry name" value="WHD_DRP"/>
    <property type="match status" value="1"/>
</dbReference>
<comment type="similarity">
    <text evidence="1">Belongs to the disease resistance NB-LRR family.</text>
</comment>
<dbReference type="PROSITE" id="PS51450">
    <property type="entry name" value="LRR"/>
    <property type="match status" value="1"/>
</dbReference>
<feature type="domain" description="Disease resistance N-terminal" evidence="8">
    <location>
        <begin position="17"/>
        <end position="101"/>
    </location>
</feature>